<dbReference type="PANTHER" id="PTHR46880">
    <property type="entry name" value="RAS-ASSOCIATING DOMAIN-CONTAINING PROTEIN"/>
    <property type="match status" value="1"/>
</dbReference>
<dbReference type="AlphaFoldDB" id="A0A2Z6QUQ3"/>
<evidence type="ECO:0000313" key="2">
    <source>
        <dbReference type="EMBL" id="GBB84418.1"/>
    </source>
</evidence>
<evidence type="ECO:0000259" key="1">
    <source>
        <dbReference type="Pfam" id="PF05699"/>
    </source>
</evidence>
<dbReference type="Proteomes" id="UP000247702">
    <property type="component" value="Unassembled WGS sequence"/>
</dbReference>
<reference evidence="2 4" key="1">
    <citation type="submission" date="2017-11" db="EMBL/GenBank/DDBJ databases">
        <title>The genome of Rhizophagus clarus HR1 reveals common genetic basis of auxotrophy among arbuscular mycorrhizal fungi.</title>
        <authorList>
            <person name="Kobayashi Y."/>
        </authorList>
    </citation>
    <scope>NUCLEOTIDE SEQUENCE [LARGE SCALE GENOMIC DNA]</scope>
    <source>
        <strain evidence="2 4">HR1</strain>
    </source>
</reference>
<dbReference type="EMBL" id="BEXD01000114">
    <property type="protein sequence ID" value="GBB84418.1"/>
    <property type="molecule type" value="Genomic_DNA"/>
</dbReference>
<dbReference type="OrthoDB" id="2391637at2759"/>
<dbReference type="GO" id="GO:0046983">
    <property type="term" value="F:protein dimerization activity"/>
    <property type="evidence" value="ECO:0007669"/>
    <property type="project" value="InterPro"/>
</dbReference>
<name>A0A2Z6QUQ3_9GLOM</name>
<dbReference type="Pfam" id="PF05699">
    <property type="entry name" value="Dimer_Tnp_hAT"/>
    <property type="match status" value="1"/>
</dbReference>
<dbReference type="PANTHER" id="PTHR46880:SF5">
    <property type="entry name" value="DUF4371 DOMAIN-CONTAINING PROTEIN"/>
    <property type="match status" value="1"/>
</dbReference>
<organism evidence="2 4">
    <name type="scientific">Rhizophagus clarus</name>
    <dbReference type="NCBI Taxonomy" id="94130"/>
    <lineage>
        <taxon>Eukaryota</taxon>
        <taxon>Fungi</taxon>
        <taxon>Fungi incertae sedis</taxon>
        <taxon>Mucoromycota</taxon>
        <taxon>Glomeromycotina</taxon>
        <taxon>Glomeromycetes</taxon>
        <taxon>Glomerales</taxon>
        <taxon>Glomeraceae</taxon>
        <taxon>Rhizophagus</taxon>
    </lineage>
</organism>
<dbReference type="Proteomes" id="UP000615446">
    <property type="component" value="Unassembled WGS sequence"/>
</dbReference>
<feature type="domain" description="HAT C-terminal dimerisation" evidence="1">
    <location>
        <begin position="102"/>
        <end position="158"/>
    </location>
</feature>
<proteinExistence type="predicted"/>
<keyword evidence="4" id="KW-1185">Reference proteome</keyword>
<accession>A0A2Z6QUQ3</accession>
<evidence type="ECO:0000313" key="3">
    <source>
        <dbReference type="EMBL" id="GES85205.1"/>
    </source>
</evidence>
<comment type="caution">
    <text evidence="2">The sequence shown here is derived from an EMBL/GenBank/DDBJ whole genome shotgun (WGS) entry which is preliminary data.</text>
</comment>
<evidence type="ECO:0000313" key="4">
    <source>
        <dbReference type="Proteomes" id="UP000247702"/>
    </source>
</evidence>
<dbReference type="InterPro" id="IPR008906">
    <property type="entry name" value="HATC_C_dom"/>
</dbReference>
<dbReference type="STRING" id="94130.A0A2Z6QUQ3"/>
<sequence length="179" mass="21475">MDILEYLTSIVNELQQRFPTWQLFTSMKILNSREWPKEFQELLWFGDNELENILRYYECPNFHNNIQLPAIFDINKCRKEWARFKIIITNNFTSNNIEVILLLLIQNYIDVFPNIIKLIQIVYCIPFSSVEYKYSFSRQNKIKIKDRNSLATNILDILIHVSLEGLESKEFNYNCAYTI</sequence>
<dbReference type="EMBL" id="BLAL01000089">
    <property type="protein sequence ID" value="GES85205.1"/>
    <property type="molecule type" value="Genomic_DNA"/>
</dbReference>
<protein>
    <submittedName>
        <fullName evidence="3">Zinc finger protein 862-like</fullName>
    </submittedName>
</protein>
<gene>
    <name evidence="3" type="ORF">RCL2_001229100</name>
    <name evidence="2" type="ORF">RclHR1_01100010</name>
</gene>
<reference evidence="3" key="2">
    <citation type="submission" date="2019-10" db="EMBL/GenBank/DDBJ databases">
        <title>Conservation and host-specific expression of non-tandemly repeated heterogenous ribosome RNA gene in arbuscular mycorrhizal fungi.</title>
        <authorList>
            <person name="Maeda T."/>
            <person name="Kobayashi Y."/>
            <person name="Nakagawa T."/>
            <person name="Ezawa T."/>
            <person name="Yamaguchi K."/>
            <person name="Bino T."/>
            <person name="Nishimoto Y."/>
            <person name="Shigenobu S."/>
            <person name="Kawaguchi M."/>
        </authorList>
    </citation>
    <scope>NUCLEOTIDE SEQUENCE</scope>
    <source>
        <strain evidence="3">HR1</strain>
    </source>
</reference>